<organism evidence="2 3">
    <name type="scientific">Halosimplex rubrum</name>
    <dbReference type="NCBI Taxonomy" id="869889"/>
    <lineage>
        <taxon>Archaea</taxon>
        <taxon>Methanobacteriati</taxon>
        <taxon>Methanobacteriota</taxon>
        <taxon>Stenosarchaea group</taxon>
        <taxon>Halobacteria</taxon>
        <taxon>Halobacteriales</taxon>
        <taxon>Haloarculaceae</taxon>
        <taxon>Halosimplex</taxon>
    </lineage>
</organism>
<dbReference type="AlphaFoldDB" id="A0A7D5P1Q9"/>
<gene>
    <name evidence="2" type="ORF">HZS55_15830</name>
</gene>
<protein>
    <submittedName>
        <fullName evidence="2">Uncharacterized protein</fullName>
    </submittedName>
</protein>
<dbReference type="RefSeq" id="WP_179908545.1">
    <property type="nucleotide sequence ID" value="NZ_CP058910.1"/>
</dbReference>
<proteinExistence type="predicted"/>
<dbReference type="GeneID" id="56079363"/>
<dbReference type="KEGG" id="hrr:HZS55_15830"/>
<name>A0A7D5P1Q9_9EURY</name>
<evidence type="ECO:0000313" key="3">
    <source>
        <dbReference type="Proteomes" id="UP000509667"/>
    </source>
</evidence>
<dbReference type="Proteomes" id="UP000509667">
    <property type="component" value="Chromosome"/>
</dbReference>
<feature type="region of interest" description="Disordered" evidence="1">
    <location>
        <begin position="1"/>
        <end position="23"/>
    </location>
</feature>
<sequence length="71" mass="8183">MKRDRQDFKRDLPAPPTRSQDNYASALAEVYRTLDEAELVAPGADEREWVGEIREQVRGELIHVIEDEDGE</sequence>
<accession>A0A7D5P1Q9</accession>
<evidence type="ECO:0000256" key="1">
    <source>
        <dbReference type="SAM" id="MobiDB-lite"/>
    </source>
</evidence>
<reference evidence="2 3" key="1">
    <citation type="submission" date="2020-07" db="EMBL/GenBank/DDBJ databases">
        <title>Halosimplex pelagicum sp. nov. and Halosimplex rubrum sp. nov., isolated from salted brown alga Laminaria, and emended description of the genus Halosimplex.</title>
        <authorList>
            <person name="Cui H."/>
        </authorList>
    </citation>
    <scope>NUCLEOTIDE SEQUENCE [LARGE SCALE GENOMIC DNA]</scope>
    <source>
        <strain evidence="2 3">R27</strain>
    </source>
</reference>
<keyword evidence="3" id="KW-1185">Reference proteome</keyword>
<evidence type="ECO:0000313" key="2">
    <source>
        <dbReference type="EMBL" id="QLH78666.1"/>
    </source>
</evidence>
<feature type="compositionally biased region" description="Basic and acidic residues" evidence="1">
    <location>
        <begin position="1"/>
        <end position="12"/>
    </location>
</feature>
<dbReference type="EMBL" id="CP058910">
    <property type="protein sequence ID" value="QLH78666.1"/>
    <property type="molecule type" value="Genomic_DNA"/>
</dbReference>